<dbReference type="Pfam" id="PF00551">
    <property type="entry name" value="Formyl_trans_N"/>
    <property type="match status" value="1"/>
</dbReference>
<feature type="binding site" evidence="4">
    <location>
        <begin position="95"/>
        <end position="98"/>
    </location>
    <ligand>
        <name>(6R)-10-formyltetrahydrofolate</name>
        <dbReference type="ChEBI" id="CHEBI:195366"/>
    </ligand>
</feature>
<feature type="active site" description="Proton donor" evidence="4">
    <location>
        <position position="114"/>
    </location>
</feature>
<comment type="pathway">
    <text evidence="1 4">Purine metabolism; IMP biosynthesis via de novo pathway; N(2)-formyl-N(1)-(5-phospho-D-ribosyl)glycinamide from N(1)-(5-phospho-D-ribosyl)glycinamide (10-formyl THF route): step 1/1.</text>
</comment>
<evidence type="ECO:0000256" key="4">
    <source>
        <dbReference type="HAMAP-Rule" id="MF_01930"/>
    </source>
</evidence>
<dbReference type="InterPro" id="IPR036477">
    <property type="entry name" value="Formyl_transf_N_sf"/>
</dbReference>
<dbReference type="Gene3D" id="3.40.50.170">
    <property type="entry name" value="Formyl transferase, N-terminal domain"/>
    <property type="match status" value="1"/>
</dbReference>
<evidence type="ECO:0000256" key="1">
    <source>
        <dbReference type="ARBA" id="ARBA00005054"/>
    </source>
</evidence>
<dbReference type="GO" id="GO:0006189">
    <property type="term" value="P:'de novo' IMP biosynthetic process"/>
    <property type="evidence" value="ECO:0007669"/>
    <property type="project" value="UniProtKB-UniRule"/>
</dbReference>
<dbReference type="SUPFAM" id="SSF53328">
    <property type="entry name" value="Formyltransferase"/>
    <property type="match status" value="1"/>
</dbReference>
<protein>
    <recommendedName>
        <fullName evidence="4">Phosphoribosylglycinamide formyltransferase</fullName>
        <ecNumber evidence="4">2.1.2.2</ecNumber>
    </recommendedName>
    <alternativeName>
        <fullName evidence="4">5'-phosphoribosylglycinamide transformylase</fullName>
    </alternativeName>
    <alternativeName>
        <fullName evidence="4">GAR transformylase</fullName>
        <shortName evidence="4">GART</shortName>
    </alternativeName>
</protein>
<dbReference type="InterPro" id="IPR002376">
    <property type="entry name" value="Formyl_transf_N"/>
</dbReference>
<feature type="signal peptide" evidence="5">
    <location>
        <begin position="1"/>
        <end position="21"/>
    </location>
</feature>
<dbReference type="EMBL" id="FNSL01000001">
    <property type="protein sequence ID" value="SEB95945.1"/>
    <property type="molecule type" value="Genomic_DNA"/>
</dbReference>
<dbReference type="NCBIfam" id="TIGR00639">
    <property type="entry name" value="PurN"/>
    <property type="match status" value="1"/>
</dbReference>
<feature type="binding site" evidence="4">
    <location>
        <position position="112"/>
    </location>
    <ligand>
        <name>(6R)-10-formyltetrahydrofolate</name>
        <dbReference type="ChEBI" id="CHEBI:195366"/>
    </ligand>
</feature>
<evidence type="ECO:0000313" key="7">
    <source>
        <dbReference type="EMBL" id="SEB95945.1"/>
    </source>
</evidence>
<evidence type="ECO:0000256" key="5">
    <source>
        <dbReference type="SAM" id="SignalP"/>
    </source>
</evidence>
<name>A0A1H4NLV7_9HYPH</name>
<dbReference type="CDD" id="cd08645">
    <property type="entry name" value="FMT_core_GART"/>
    <property type="match status" value="1"/>
</dbReference>
<keyword evidence="8" id="KW-1185">Reference proteome</keyword>
<keyword evidence="5" id="KW-0732">Signal</keyword>
<proteinExistence type="inferred from homology"/>
<evidence type="ECO:0000313" key="8">
    <source>
        <dbReference type="Proteomes" id="UP000199064"/>
    </source>
</evidence>
<feature type="binding site" evidence="4">
    <location>
        <begin position="17"/>
        <end position="19"/>
    </location>
    <ligand>
        <name>N(1)-(5-phospho-beta-D-ribosyl)glycinamide</name>
        <dbReference type="ChEBI" id="CHEBI:143788"/>
    </ligand>
</feature>
<comment type="catalytic activity">
    <reaction evidence="4">
        <text>N(1)-(5-phospho-beta-D-ribosyl)glycinamide + (6R)-10-formyltetrahydrofolate = N(2)-formyl-N(1)-(5-phospho-beta-D-ribosyl)glycinamide + (6S)-5,6,7,8-tetrahydrofolate + H(+)</text>
        <dbReference type="Rhea" id="RHEA:15053"/>
        <dbReference type="ChEBI" id="CHEBI:15378"/>
        <dbReference type="ChEBI" id="CHEBI:57453"/>
        <dbReference type="ChEBI" id="CHEBI:143788"/>
        <dbReference type="ChEBI" id="CHEBI:147286"/>
        <dbReference type="ChEBI" id="CHEBI:195366"/>
        <dbReference type="EC" id="2.1.2.2"/>
    </reaction>
</comment>
<dbReference type="Proteomes" id="UP000199064">
    <property type="component" value="Unassembled WGS sequence"/>
</dbReference>
<gene>
    <name evidence="4" type="primary">purN</name>
    <name evidence="7" type="ORF">SAMN05216452_3829</name>
</gene>
<reference evidence="8" key="1">
    <citation type="submission" date="2016-10" db="EMBL/GenBank/DDBJ databases">
        <authorList>
            <person name="Varghese N."/>
            <person name="Submissions S."/>
        </authorList>
    </citation>
    <scope>NUCLEOTIDE SEQUENCE [LARGE SCALE GENOMIC DNA]</scope>
    <source>
        <strain evidence="8">ES.061</strain>
    </source>
</reference>
<evidence type="ECO:0000256" key="3">
    <source>
        <dbReference type="ARBA" id="ARBA00022755"/>
    </source>
</evidence>
<dbReference type="PANTHER" id="PTHR43369">
    <property type="entry name" value="PHOSPHORIBOSYLGLYCINAMIDE FORMYLTRANSFERASE"/>
    <property type="match status" value="1"/>
</dbReference>
<dbReference type="AlphaFoldDB" id="A0A1H4NLV7"/>
<feature type="site" description="Raises pKa of active site His" evidence="4">
    <location>
        <position position="150"/>
    </location>
</feature>
<feature type="domain" description="Formyl transferase N-terminal" evidence="6">
    <location>
        <begin position="7"/>
        <end position="187"/>
    </location>
</feature>
<dbReference type="HAMAP" id="MF_01930">
    <property type="entry name" value="PurN"/>
    <property type="match status" value="1"/>
</dbReference>
<keyword evidence="2 4" id="KW-0808">Transferase</keyword>
<dbReference type="RefSeq" id="WP_090329819.1">
    <property type="nucleotide sequence ID" value="NZ_FNSL01000001.1"/>
</dbReference>
<feature type="chain" id="PRO_5011564546" description="Phosphoribosylglycinamide formyltransferase" evidence="5">
    <location>
        <begin position="22"/>
        <end position="224"/>
    </location>
</feature>
<keyword evidence="3 4" id="KW-0658">Purine biosynthesis</keyword>
<dbReference type="GO" id="GO:0005829">
    <property type="term" value="C:cytosol"/>
    <property type="evidence" value="ECO:0007669"/>
    <property type="project" value="TreeGrafter"/>
</dbReference>
<accession>A0A1H4NLV7</accession>
<sequence>MTRRTRKRVAVLISGRGSNMAALIAAAIDPSFPAEIVGVVSNRADARGLEIAATHSIATRVVSSRDYDGREAHDAAIHKALTELKAEIVCLAGYMRLLSPDFVQKWKGRMINIHPALLPSFRGLDTHARALATGVRVHGCTVHFVTPEMDEGPIIAQAAVPVLTDDTEETLGERVLKLEHRLYPLALRLLAEGRVRMSDGVAVFSGVEDEHRDIAIVSPGERRD</sequence>
<dbReference type="GO" id="GO:0004644">
    <property type="term" value="F:phosphoribosylglycinamide formyltransferase activity"/>
    <property type="evidence" value="ECO:0007669"/>
    <property type="project" value="UniProtKB-UniRule"/>
</dbReference>
<dbReference type="InterPro" id="IPR004607">
    <property type="entry name" value="GART"/>
</dbReference>
<dbReference type="PANTHER" id="PTHR43369:SF2">
    <property type="entry name" value="PHOSPHORIBOSYLGLYCINAMIDE FORMYLTRANSFERASE"/>
    <property type="match status" value="1"/>
</dbReference>
<organism evidence="7 8">
    <name type="scientific">Nitratireductor aquibiodomus</name>
    <dbReference type="NCBI Taxonomy" id="204799"/>
    <lineage>
        <taxon>Bacteria</taxon>
        <taxon>Pseudomonadati</taxon>
        <taxon>Pseudomonadota</taxon>
        <taxon>Alphaproteobacteria</taxon>
        <taxon>Hyphomicrobiales</taxon>
        <taxon>Phyllobacteriaceae</taxon>
        <taxon>Nitratireductor</taxon>
    </lineage>
</organism>
<feature type="binding site" evidence="4">
    <location>
        <position position="70"/>
    </location>
    <ligand>
        <name>(6R)-10-formyltetrahydrofolate</name>
        <dbReference type="ChEBI" id="CHEBI:195366"/>
    </ligand>
</feature>
<comment type="similarity">
    <text evidence="4">Belongs to the GART family.</text>
</comment>
<comment type="function">
    <text evidence="4">Catalyzes the transfer of a formyl group from 10-formyltetrahydrofolate to 5-phospho-ribosyl-glycinamide (GAR), producing 5-phospho-ribosyl-N-formylglycinamide (FGAR) and tetrahydrofolate.</text>
</comment>
<dbReference type="EC" id="2.1.2.2" evidence="4"/>
<evidence type="ECO:0000259" key="6">
    <source>
        <dbReference type="Pfam" id="PF00551"/>
    </source>
</evidence>
<dbReference type="UniPathway" id="UPA00074">
    <property type="reaction ID" value="UER00126"/>
</dbReference>
<evidence type="ECO:0000256" key="2">
    <source>
        <dbReference type="ARBA" id="ARBA00022679"/>
    </source>
</evidence>